<protein>
    <submittedName>
        <fullName evidence="3">Flp pilus assembly protein, protease CpaA</fullName>
    </submittedName>
</protein>
<keyword evidence="1" id="KW-0472">Membrane</keyword>
<evidence type="ECO:0000259" key="2">
    <source>
        <dbReference type="Pfam" id="PF01478"/>
    </source>
</evidence>
<evidence type="ECO:0000313" key="4">
    <source>
        <dbReference type="Proteomes" id="UP000052022"/>
    </source>
</evidence>
<evidence type="ECO:0000256" key="1">
    <source>
        <dbReference type="SAM" id="Phobius"/>
    </source>
</evidence>
<dbReference type="OrthoDB" id="7709484at2"/>
<dbReference type="GO" id="GO:0004190">
    <property type="term" value="F:aspartic-type endopeptidase activity"/>
    <property type="evidence" value="ECO:0007669"/>
    <property type="project" value="InterPro"/>
</dbReference>
<dbReference type="GO" id="GO:0006508">
    <property type="term" value="P:proteolysis"/>
    <property type="evidence" value="ECO:0007669"/>
    <property type="project" value="UniProtKB-KW"/>
</dbReference>
<feature type="transmembrane region" description="Helical" evidence="1">
    <location>
        <begin position="93"/>
        <end position="118"/>
    </location>
</feature>
<keyword evidence="3" id="KW-0378">Hydrolase</keyword>
<organism evidence="3 4">
    <name type="scientific">Tritonibacter multivorans</name>
    <dbReference type="NCBI Taxonomy" id="928856"/>
    <lineage>
        <taxon>Bacteria</taxon>
        <taxon>Pseudomonadati</taxon>
        <taxon>Pseudomonadota</taxon>
        <taxon>Alphaproteobacteria</taxon>
        <taxon>Rhodobacterales</taxon>
        <taxon>Paracoccaceae</taxon>
        <taxon>Tritonibacter</taxon>
    </lineage>
</organism>
<dbReference type="InterPro" id="IPR000045">
    <property type="entry name" value="Prepilin_IV_endopep_pep"/>
</dbReference>
<keyword evidence="1" id="KW-0812">Transmembrane</keyword>
<feature type="domain" description="Prepilin type IV endopeptidase peptidase" evidence="2">
    <location>
        <begin position="16"/>
        <end position="116"/>
    </location>
</feature>
<accession>A0A0P1GGS6</accession>
<reference evidence="3 4" key="1">
    <citation type="submission" date="2015-09" db="EMBL/GenBank/DDBJ databases">
        <authorList>
            <consortium name="Swine Surveillance"/>
        </authorList>
    </citation>
    <scope>NUCLEOTIDE SEQUENCE [LARGE SCALE GENOMIC DNA]</scope>
    <source>
        <strain evidence="3 4">CECT 7557</strain>
    </source>
</reference>
<feature type="transmembrane region" description="Helical" evidence="1">
    <location>
        <begin position="37"/>
        <end position="57"/>
    </location>
</feature>
<sequence>MIHLHSETALWFLPFVLPFCAATAFCDLAMMRIPNWINYGLAAVFVSVGLVAMPTWADYGWHFLQLPIGIAFGMFCFYGGLMGGGDAKFIGAAAPFVAFGDLALMAIVFSATLLGGYATHRFAKYTPLRQLAPDWKSWNVGYKFPMGFCLGGSLVAYLGLAVAFGQ</sequence>
<dbReference type="STRING" id="928856.SAMN04488049_103343"/>
<feature type="transmembrane region" description="Helical" evidence="1">
    <location>
        <begin position="12"/>
        <end position="30"/>
    </location>
</feature>
<dbReference type="AlphaFoldDB" id="A0A0P1GGS6"/>
<evidence type="ECO:0000313" key="3">
    <source>
        <dbReference type="EMBL" id="CUH75547.1"/>
    </source>
</evidence>
<feature type="transmembrane region" description="Helical" evidence="1">
    <location>
        <begin position="144"/>
        <end position="164"/>
    </location>
</feature>
<dbReference type="EMBL" id="CYSD01000012">
    <property type="protein sequence ID" value="CUH75547.1"/>
    <property type="molecule type" value="Genomic_DNA"/>
</dbReference>
<keyword evidence="3" id="KW-0645">Protease</keyword>
<dbReference type="Pfam" id="PF01478">
    <property type="entry name" value="Peptidase_A24"/>
    <property type="match status" value="1"/>
</dbReference>
<name>A0A0P1GGS6_9RHOB</name>
<dbReference type="GO" id="GO:0016020">
    <property type="term" value="C:membrane"/>
    <property type="evidence" value="ECO:0007669"/>
    <property type="project" value="InterPro"/>
</dbReference>
<dbReference type="Gene3D" id="1.20.120.1220">
    <property type="match status" value="1"/>
</dbReference>
<gene>
    <name evidence="3" type="ORF">TRM7557_00442</name>
</gene>
<keyword evidence="4" id="KW-1185">Reference proteome</keyword>
<keyword evidence="1" id="KW-1133">Transmembrane helix</keyword>
<feature type="transmembrane region" description="Helical" evidence="1">
    <location>
        <begin position="63"/>
        <end position="81"/>
    </location>
</feature>
<dbReference type="Proteomes" id="UP000052022">
    <property type="component" value="Unassembled WGS sequence"/>
</dbReference>
<proteinExistence type="predicted"/>